<gene>
    <name evidence="1" type="ORF">LPJ66_000226</name>
</gene>
<accession>A0ACC1IWJ5</accession>
<name>A0ACC1IWJ5_9FUNG</name>
<sequence length="935" mass="101911">MPFARPDNSEAATLDTGLGDKGKQKRISRRPRGGLKKWLSLKGINAAYQQADENETCISSGQKKKGKSLVTLAETASAATSVKHTEPSAVRFVSARKSGVISSPRESNKVYSLLNRELKSQGVSPALVRECNFPAVVMLQTDAVAADNSISLADNDALSGAHATKSHPPRRKRSLIYAMYYTAKADDSPKPESVDIEDEIRYLDQQRPLSLQQQSSQPPPPPSLVAPLPIHPTAHPWVYGSTSMATMDTISATFMSCTSIPNMPNMLHFPECHEPNYMSAPEFSCTVDTSIAPSDYPQQHQPVKNAAIEVMLADVFEQLSMTREKTNSSVDSVCGSEYMSSNGSNSDISCRSSYCEPLSVKTTTYTYSGRFAPRLSTIERVQDGRLLIKPSGDVSIRSNKTLPLAESNSQSKVVMSANPVGFTEDTDSGNESVAKVSPQPEVPIIATSESITNNVFKPVSVDDFPPVPESVPPQQQRIVSKPNDSVLAHVSRFGVNMLASTHSDLSSELIRGRADSARPTNKNGLQDVSVSSPELPEESHSTTANTSVDTAETTKVDSVMASPAKQDHKRILAIAVAVNSMAQNTPLPGFATSEAESERSLVNSTGDKMHSMPNSQVGLLARCLSGKDLGLGGLSNNPLLNNSRLHSIFSDLSESDMALLDMAQALPAHYYNQFGQLSLLFDGQQHSVVRDDSLTGMFDNYVPTTATHASEYNTIGAASAGIDNINSNDDDNDDEIMDNLALSDVMAINHAVISPPSTLQPQLQAQNHMRPEFVDRPLPGQLHSAVPAKFSSVAEPRASSSISARTRKLTTALVRATTPLDGLRHLHRKMKNTSQQRIVPSATTTTSGSSDADAVQQQNQHQDEDGRKQVPKAFRFNELVAVYETWDREEYDRKGMPSAKLDAELIEQIKHELNEFKVYEMQVHEDSRHFTHFIY</sequence>
<keyword evidence="2" id="KW-1185">Reference proteome</keyword>
<evidence type="ECO:0000313" key="2">
    <source>
        <dbReference type="Proteomes" id="UP001150581"/>
    </source>
</evidence>
<reference evidence="1" key="1">
    <citation type="submission" date="2022-07" db="EMBL/GenBank/DDBJ databases">
        <title>Phylogenomic reconstructions and comparative analyses of Kickxellomycotina fungi.</title>
        <authorList>
            <person name="Reynolds N.K."/>
            <person name="Stajich J.E."/>
            <person name="Barry K."/>
            <person name="Grigoriev I.V."/>
            <person name="Crous P."/>
            <person name="Smith M.E."/>
        </authorList>
    </citation>
    <scope>NUCLEOTIDE SEQUENCE</scope>
    <source>
        <strain evidence="1">Benny 63K</strain>
    </source>
</reference>
<proteinExistence type="predicted"/>
<protein>
    <submittedName>
        <fullName evidence="1">Uncharacterized protein</fullName>
    </submittedName>
</protein>
<evidence type="ECO:0000313" key="1">
    <source>
        <dbReference type="EMBL" id="KAJ1902137.1"/>
    </source>
</evidence>
<comment type="caution">
    <text evidence="1">The sequence shown here is derived from an EMBL/GenBank/DDBJ whole genome shotgun (WGS) entry which is preliminary data.</text>
</comment>
<dbReference type="EMBL" id="JANBPG010000005">
    <property type="protein sequence ID" value="KAJ1902137.1"/>
    <property type="molecule type" value="Genomic_DNA"/>
</dbReference>
<dbReference type="Proteomes" id="UP001150581">
    <property type="component" value="Unassembled WGS sequence"/>
</dbReference>
<organism evidence="1 2">
    <name type="scientific">Kickxella alabastrina</name>
    <dbReference type="NCBI Taxonomy" id="61397"/>
    <lineage>
        <taxon>Eukaryota</taxon>
        <taxon>Fungi</taxon>
        <taxon>Fungi incertae sedis</taxon>
        <taxon>Zoopagomycota</taxon>
        <taxon>Kickxellomycotina</taxon>
        <taxon>Kickxellomycetes</taxon>
        <taxon>Kickxellales</taxon>
        <taxon>Kickxellaceae</taxon>
        <taxon>Kickxella</taxon>
    </lineage>
</organism>